<dbReference type="Pfam" id="PF00150">
    <property type="entry name" value="Cellulase"/>
    <property type="match status" value="1"/>
</dbReference>
<dbReference type="PANTHER" id="PTHR31308:SF3">
    <property type="entry name" value="ENDOGLYCOCERAMIDASE"/>
    <property type="match status" value="1"/>
</dbReference>
<name>W7I729_9PEZI</name>
<dbReference type="PROSITE" id="PS50231">
    <property type="entry name" value="RICIN_B_LECTIN"/>
    <property type="match status" value="1"/>
</dbReference>
<organism evidence="6 7">
    <name type="scientific">Drechslerella stenobrocha 248</name>
    <dbReference type="NCBI Taxonomy" id="1043628"/>
    <lineage>
        <taxon>Eukaryota</taxon>
        <taxon>Fungi</taxon>
        <taxon>Dikarya</taxon>
        <taxon>Ascomycota</taxon>
        <taxon>Pezizomycotina</taxon>
        <taxon>Orbiliomycetes</taxon>
        <taxon>Orbiliales</taxon>
        <taxon>Orbiliaceae</taxon>
        <taxon>Drechslerella</taxon>
    </lineage>
</organism>
<dbReference type="InterPro" id="IPR052066">
    <property type="entry name" value="Glycosphingolipid_Hydrolases"/>
</dbReference>
<evidence type="ECO:0000256" key="4">
    <source>
        <dbReference type="SAM" id="SignalP"/>
    </source>
</evidence>
<dbReference type="GO" id="GO:0016042">
    <property type="term" value="P:lipid catabolic process"/>
    <property type="evidence" value="ECO:0007669"/>
    <property type="project" value="UniProtKB-ARBA"/>
</dbReference>
<dbReference type="InterPro" id="IPR000772">
    <property type="entry name" value="Ricin_B_lectin"/>
</dbReference>
<dbReference type="InterPro" id="IPR017853">
    <property type="entry name" value="GH"/>
</dbReference>
<dbReference type="Gene3D" id="3.20.20.80">
    <property type="entry name" value="Glycosidases"/>
    <property type="match status" value="1"/>
</dbReference>
<dbReference type="GO" id="GO:0004553">
    <property type="term" value="F:hydrolase activity, hydrolyzing O-glycosyl compounds"/>
    <property type="evidence" value="ECO:0007669"/>
    <property type="project" value="InterPro"/>
</dbReference>
<accession>W7I729</accession>
<dbReference type="Pfam" id="PF18564">
    <property type="entry name" value="Glyco_hydro_5_C"/>
    <property type="match status" value="1"/>
</dbReference>
<evidence type="ECO:0000256" key="1">
    <source>
        <dbReference type="ARBA" id="ARBA00005641"/>
    </source>
</evidence>
<evidence type="ECO:0000259" key="5">
    <source>
        <dbReference type="SMART" id="SM00458"/>
    </source>
</evidence>
<keyword evidence="4" id="KW-0732">Signal</keyword>
<dbReference type="InterPro" id="IPR001547">
    <property type="entry name" value="Glyco_hydro_5"/>
</dbReference>
<dbReference type="InterPro" id="IPR041036">
    <property type="entry name" value="GH5_C"/>
</dbReference>
<gene>
    <name evidence="6" type="ORF">DRE_06543</name>
</gene>
<sequence length="670" mass="73355">MKVRAAFAGAVLLAPAAHAELSKIVRVDVASQQYIDAEGRSRHFHGTNMVNKKFPFHKDVTTFIPGRSLVDHDIQILKSMNVNLVRLGVHWAGVEPVRGQYNQTYLDITAGIIKKLQENDIYTIVDQHQDVWGAQICGHGAPDWFVKPNWVAPAFKMPFPQKLPFKVDANGMPSEADCKSIDWGTSYLNVAVGDAFGRLYSNFEGLGDMWAAYWRVLAERYGSMPGVMGYDLMNEPWVGNHIANPLLLVPGVADRVSMEPLWNKGNDAIRSVDDTTIVMFEGATLDILAGFTNVPGGDGSKTAHSYHFYNPPQLGGIEATIKNRIKDNNRLKTTGMLTEFMLWEQTESGLASSLEVVRKADKYLQSWTSWAYEELFLPTAGADHWGPAAFGTKSWGTSGSGPVAPLPAGSTIGITEPFPVLAIIQARTYAEATAGTTKSSHFEDATGKYWVSWTVDTSITAPGLVRIAPNWFYPDGIRVLTDPPGLLAHTMESENVVQLRYTDAAKGQNGRTVMASLQPFYPTGAITNGVVPAGKCVEVEKGSVSPYSPVILRTCASRWNQTWKFRDGAIQIAFDESRATGKYCLDTLPIAGKSYLGVVLNPCRDAAPSQQWNVTSAKNIVNVASGFCLDIEASRVRDGTRLLAFPCGKGQKNQLWTAPDGVDNVWKATR</sequence>
<dbReference type="GO" id="GO:0000272">
    <property type="term" value="P:polysaccharide catabolic process"/>
    <property type="evidence" value="ECO:0007669"/>
    <property type="project" value="InterPro"/>
</dbReference>
<protein>
    <recommendedName>
        <fullName evidence="5">Ricin B lectin domain-containing protein</fullName>
    </recommendedName>
</protein>
<dbReference type="InterPro" id="IPR013780">
    <property type="entry name" value="Glyco_hydro_b"/>
</dbReference>
<dbReference type="Pfam" id="PF00652">
    <property type="entry name" value="Ricin_B_lectin"/>
    <property type="match status" value="1"/>
</dbReference>
<dbReference type="SUPFAM" id="SSF50370">
    <property type="entry name" value="Ricin B-like lectins"/>
    <property type="match status" value="1"/>
</dbReference>
<evidence type="ECO:0000313" key="7">
    <source>
        <dbReference type="Proteomes" id="UP000024837"/>
    </source>
</evidence>
<evidence type="ECO:0000256" key="3">
    <source>
        <dbReference type="ARBA" id="ARBA00023295"/>
    </source>
</evidence>
<dbReference type="EMBL" id="KI966435">
    <property type="protein sequence ID" value="EWC44765.1"/>
    <property type="molecule type" value="Genomic_DNA"/>
</dbReference>
<reference evidence="6 7" key="1">
    <citation type="submission" date="2013-05" db="EMBL/GenBank/DDBJ databases">
        <title>Drechslerella stenobrocha genome reveals carnivorous origination and mechanical trapping mechanism of predatory fungi.</title>
        <authorList>
            <person name="Liu X."/>
            <person name="Zhang W."/>
            <person name="Liu K."/>
        </authorList>
    </citation>
    <scope>NUCLEOTIDE SEQUENCE [LARGE SCALE GENOMIC DNA]</scope>
    <source>
        <strain evidence="6 7">248</strain>
    </source>
</reference>
<comment type="similarity">
    <text evidence="1">Belongs to the glycosyl hydrolase 5 (cellulase A) family.</text>
</comment>
<dbReference type="SMART" id="SM00458">
    <property type="entry name" value="RICIN"/>
    <property type="match status" value="1"/>
</dbReference>
<keyword evidence="2" id="KW-0378">Hydrolase</keyword>
<evidence type="ECO:0000256" key="2">
    <source>
        <dbReference type="ARBA" id="ARBA00022801"/>
    </source>
</evidence>
<dbReference type="SUPFAM" id="SSF51445">
    <property type="entry name" value="(Trans)glycosidases"/>
    <property type="match status" value="1"/>
</dbReference>
<dbReference type="InterPro" id="IPR035992">
    <property type="entry name" value="Ricin_B-like_lectins"/>
</dbReference>
<proteinExistence type="inferred from homology"/>
<dbReference type="Gene3D" id="2.60.40.1180">
    <property type="entry name" value="Golgi alpha-mannosidase II"/>
    <property type="match status" value="1"/>
</dbReference>
<dbReference type="GO" id="GO:1901136">
    <property type="term" value="P:carbohydrate derivative catabolic process"/>
    <property type="evidence" value="ECO:0007669"/>
    <property type="project" value="UniProtKB-ARBA"/>
</dbReference>
<dbReference type="PANTHER" id="PTHR31308">
    <property type="match status" value="1"/>
</dbReference>
<feature type="signal peptide" evidence="4">
    <location>
        <begin position="1"/>
        <end position="19"/>
    </location>
</feature>
<dbReference type="Proteomes" id="UP000024837">
    <property type="component" value="Unassembled WGS sequence"/>
</dbReference>
<feature type="domain" description="Ricin B lectin" evidence="5">
    <location>
        <begin position="523"/>
        <end position="659"/>
    </location>
</feature>
<keyword evidence="3" id="KW-0326">Glycosidase</keyword>
<evidence type="ECO:0000313" key="6">
    <source>
        <dbReference type="EMBL" id="EWC44765.1"/>
    </source>
</evidence>
<dbReference type="OrthoDB" id="1887033at2759"/>
<dbReference type="Gene3D" id="2.80.10.50">
    <property type="match status" value="1"/>
</dbReference>
<dbReference type="AlphaFoldDB" id="W7I729"/>
<keyword evidence="7" id="KW-1185">Reference proteome</keyword>
<dbReference type="HOGENOM" id="CLU_027657_0_0_1"/>
<feature type="chain" id="PRO_5004893982" description="Ricin B lectin domain-containing protein" evidence="4">
    <location>
        <begin position="20"/>
        <end position="670"/>
    </location>
</feature>